<sequence length="71" mass="8021">MTSAFFRHFIYFAPAFALISIAIDFVFGPTWPPEFREIAISAVTAGLVYATLRMFWGGLKKEKGEQDDQSN</sequence>
<evidence type="ECO:0000313" key="2">
    <source>
        <dbReference type="EMBL" id="SIT88801.1"/>
    </source>
</evidence>
<dbReference type="STRING" id="287098.SAMN05421665_2803"/>
<name>A0A1R3XBW2_9RHOB</name>
<protein>
    <submittedName>
        <fullName evidence="2">Uncharacterized protein</fullName>
    </submittedName>
</protein>
<reference evidence="3" key="1">
    <citation type="submission" date="2017-01" db="EMBL/GenBank/DDBJ databases">
        <authorList>
            <person name="Varghese N."/>
            <person name="Submissions S."/>
        </authorList>
    </citation>
    <scope>NUCLEOTIDE SEQUENCE [LARGE SCALE GENOMIC DNA]</scope>
    <source>
        <strain evidence="3">DSM 29591</strain>
    </source>
</reference>
<feature type="transmembrane region" description="Helical" evidence="1">
    <location>
        <begin position="38"/>
        <end position="56"/>
    </location>
</feature>
<organism evidence="2 3">
    <name type="scientific">Yoonia rosea</name>
    <dbReference type="NCBI Taxonomy" id="287098"/>
    <lineage>
        <taxon>Bacteria</taxon>
        <taxon>Pseudomonadati</taxon>
        <taxon>Pseudomonadota</taxon>
        <taxon>Alphaproteobacteria</taxon>
        <taxon>Rhodobacterales</taxon>
        <taxon>Paracoccaceae</taxon>
        <taxon>Yoonia</taxon>
    </lineage>
</organism>
<dbReference type="AlphaFoldDB" id="A0A1R3XBW2"/>
<evidence type="ECO:0000256" key="1">
    <source>
        <dbReference type="SAM" id="Phobius"/>
    </source>
</evidence>
<gene>
    <name evidence="2" type="ORF">SAMN05421665_2803</name>
</gene>
<keyword evidence="1" id="KW-0812">Transmembrane</keyword>
<dbReference type="EMBL" id="FTPR01000002">
    <property type="protein sequence ID" value="SIT88801.1"/>
    <property type="molecule type" value="Genomic_DNA"/>
</dbReference>
<keyword evidence="3" id="KW-1185">Reference proteome</keyword>
<evidence type="ECO:0000313" key="3">
    <source>
        <dbReference type="Proteomes" id="UP000186997"/>
    </source>
</evidence>
<accession>A0A1R3XBW2</accession>
<feature type="transmembrane region" description="Helical" evidence="1">
    <location>
        <begin position="9"/>
        <end position="32"/>
    </location>
</feature>
<dbReference type="Proteomes" id="UP000186997">
    <property type="component" value="Unassembled WGS sequence"/>
</dbReference>
<keyword evidence="1" id="KW-1133">Transmembrane helix</keyword>
<keyword evidence="1" id="KW-0472">Membrane</keyword>
<proteinExistence type="predicted"/>